<proteinExistence type="predicted"/>
<sequence length="63" mass="6632">MTGDVVMVAVKIDWTCCEQALDDGDGFGHAVDANTWAIKRNAGLLVIGCHPPGTDTELEATTT</sequence>
<accession>A0A6J6AS17</accession>
<dbReference type="AlphaFoldDB" id="A0A6J6AS17"/>
<protein>
    <submittedName>
        <fullName evidence="1">Unannotated protein</fullName>
    </submittedName>
</protein>
<reference evidence="1" key="1">
    <citation type="submission" date="2020-05" db="EMBL/GenBank/DDBJ databases">
        <authorList>
            <person name="Chiriac C."/>
            <person name="Salcher M."/>
            <person name="Ghai R."/>
            <person name="Kavagutti S V."/>
        </authorList>
    </citation>
    <scope>NUCLEOTIDE SEQUENCE</scope>
</reference>
<organism evidence="1">
    <name type="scientific">freshwater metagenome</name>
    <dbReference type="NCBI Taxonomy" id="449393"/>
    <lineage>
        <taxon>unclassified sequences</taxon>
        <taxon>metagenomes</taxon>
        <taxon>ecological metagenomes</taxon>
    </lineage>
</organism>
<dbReference type="EMBL" id="CAEUNJ010000154">
    <property type="protein sequence ID" value="CAB4373051.1"/>
    <property type="molecule type" value="Genomic_DNA"/>
</dbReference>
<evidence type="ECO:0000313" key="1">
    <source>
        <dbReference type="EMBL" id="CAB4373051.1"/>
    </source>
</evidence>
<gene>
    <name evidence="1" type="ORF">UFOPK4201_02105</name>
</gene>
<name>A0A6J6AS17_9ZZZZ</name>